<dbReference type="AlphaFoldDB" id="A0A0D0CVP5"/>
<evidence type="ECO:0000256" key="1">
    <source>
        <dbReference type="PROSITE-ProRule" id="PRU00221"/>
    </source>
</evidence>
<dbReference type="InterPro" id="IPR036322">
    <property type="entry name" value="WD40_repeat_dom_sf"/>
</dbReference>
<evidence type="ECO:0000313" key="2">
    <source>
        <dbReference type="EMBL" id="KIK60088.1"/>
    </source>
</evidence>
<evidence type="ECO:0000313" key="3">
    <source>
        <dbReference type="Proteomes" id="UP000053593"/>
    </source>
</evidence>
<dbReference type="Proteomes" id="UP000053593">
    <property type="component" value="Unassembled WGS sequence"/>
</dbReference>
<dbReference type="PROSITE" id="PS50082">
    <property type="entry name" value="WD_REPEATS_2"/>
    <property type="match status" value="1"/>
</dbReference>
<organism evidence="2 3">
    <name type="scientific">Collybiopsis luxurians FD-317 M1</name>
    <dbReference type="NCBI Taxonomy" id="944289"/>
    <lineage>
        <taxon>Eukaryota</taxon>
        <taxon>Fungi</taxon>
        <taxon>Dikarya</taxon>
        <taxon>Basidiomycota</taxon>
        <taxon>Agaricomycotina</taxon>
        <taxon>Agaricomycetes</taxon>
        <taxon>Agaricomycetidae</taxon>
        <taxon>Agaricales</taxon>
        <taxon>Marasmiineae</taxon>
        <taxon>Omphalotaceae</taxon>
        <taxon>Collybiopsis</taxon>
        <taxon>Collybiopsis luxurians</taxon>
    </lineage>
</organism>
<gene>
    <name evidence="2" type="ORF">GYMLUDRAFT_244861</name>
</gene>
<keyword evidence="1" id="KW-0853">WD repeat</keyword>
<dbReference type="HOGENOM" id="CLU_000288_57_19_1"/>
<protein>
    <submittedName>
        <fullName evidence="2">Uncharacterized protein</fullName>
    </submittedName>
</protein>
<dbReference type="SUPFAM" id="SSF50978">
    <property type="entry name" value="WD40 repeat-like"/>
    <property type="match status" value="1"/>
</dbReference>
<name>A0A0D0CVP5_9AGAR</name>
<feature type="repeat" description="WD" evidence="1">
    <location>
        <begin position="1"/>
        <end position="25"/>
    </location>
</feature>
<accession>A0A0D0CVP5</accession>
<dbReference type="InterPro" id="IPR015943">
    <property type="entry name" value="WD40/YVTN_repeat-like_dom_sf"/>
</dbReference>
<dbReference type="EMBL" id="KN834777">
    <property type="protein sequence ID" value="KIK60088.1"/>
    <property type="molecule type" value="Genomic_DNA"/>
</dbReference>
<sequence length="149" mass="17090">MRFVSSSHDTTVKIWNAETETPIGEALQDFTSSVESTDFSPDQMTFVSNNYTSSVLKAQTDFHPYLILQSGMSVLYYTSPEHTLGWRIANDGWIYLPNVNNGIVWIPEQYRKNLIADETLVMISVDGYNRISFVNCVYGEDWHKCWSSK</sequence>
<keyword evidence="3" id="KW-1185">Reference proteome</keyword>
<proteinExistence type="predicted"/>
<reference evidence="2 3" key="1">
    <citation type="submission" date="2014-04" db="EMBL/GenBank/DDBJ databases">
        <title>Evolutionary Origins and Diversification of the Mycorrhizal Mutualists.</title>
        <authorList>
            <consortium name="DOE Joint Genome Institute"/>
            <consortium name="Mycorrhizal Genomics Consortium"/>
            <person name="Kohler A."/>
            <person name="Kuo A."/>
            <person name="Nagy L.G."/>
            <person name="Floudas D."/>
            <person name="Copeland A."/>
            <person name="Barry K.W."/>
            <person name="Cichocki N."/>
            <person name="Veneault-Fourrey C."/>
            <person name="LaButti K."/>
            <person name="Lindquist E.A."/>
            <person name="Lipzen A."/>
            <person name="Lundell T."/>
            <person name="Morin E."/>
            <person name="Murat C."/>
            <person name="Riley R."/>
            <person name="Ohm R."/>
            <person name="Sun H."/>
            <person name="Tunlid A."/>
            <person name="Henrissat B."/>
            <person name="Grigoriev I.V."/>
            <person name="Hibbett D.S."/>
            <person name="Martin F."/>
        </authorList>
    </citation>
    <scope>NUCLEOTIDE SEQUENCE [LARGE SCALE GENOMIC DNA]</scope>
    <source>
        <strain evidence="2 3">FD-317 M1</strain>
    </source>
</reference>
<dbReference type="Gene3D" id="2.130.10.10">
    <property type="entry name" value="YVTN repeat-like/Quinoprotein amine dehydrogenase"/>
    <property type="match status" value="1"/>
</dbReference>
<dbReference type="InterPro" id="IPR001680">
    <property type="entry name" value="WD40_rpt"/>
</dbReference>